<name>A0ABP0KLR1_9DINO</name>
<dbReference type="CDD" id="cd03135">
    <property type="entry name" value="GATase1_DJ-1"/>
    <property type="match status" value="1"/>
</dbReference>
<dbReference type="Gene3D" id="3.40.50.880">
    <property type="match status" value="1"/>
</dbReference>
<sequence length="251" mass="26539">MCSYHGIVRLDSIKGPAVDIMGKRARPGLVVGLVAAVLCSQCPAFSSRTPRATRVPRAASGPSEGRVLRVLVPIAEDSEEIETACITDVLTRAGAEVTVASCSEALQVRMSRGLKVVADKDISDCKGVAWDAIALPGGMPGAEHLRDNQVLKEMLQEQKLSGRLTCAVCASPAVVFAQHGLLESSATCYPAPKFKEMVGSSWKDAQAVVDGNVITSQGPGTSLQFALKIVEELYGKDKAEELAQQMVTKTA</sequence>
<protein>
    <recommendedName>
        <fullName evidence="1">DJ-1/PfpI domain-containing protein</fullName>
    </recommendedName>
</protein>
<organism evidence="2 3">
    <name type="scientific">Durusdinium trenchii</name>
    <dbReference type="NCBI Taxonomy" id="1381693"/>
    <lineage>
        <taxon>Eukaryota</taxon>
        <taxon>Sar</taxon>
        <taxon>Alveolata</taxon>
        <taxon>Dinophyceae</taxon>
        <taxon>Suessiales</taxon>
        <taxon>Symbiodiniaceae</taxon>
        <taxon>Durusdinium</taxon>
    </lineage>
</organism>
<keyword evidence="3" id="KW-1185">Reference proteome</keyword>
<dbReference type="EMBL" id="CAXAMM010012047">
    <property type="protein sequence ID" value="CAK9027796.1"/>
    <property type="molecule type" value="Genomic_DNA"/>
</dbReference>
<feature type="domain" description="DJ-1/PfpI" evidence="1">
    <location>
        <begin position="69"/>
        <end position="232"/>
    </location>
</feature>
<proteinExistence type="predicted"/>
<dbReference type="PANTHER" id="PTHR48094:SF12">
    <property type="entry name" value="PARKINSON DISEASE PROTEIN 7 HOMOLOG"/>
    <property type="match status" value="1"/>
</dbReference>
<dbReference type="InterPro" id="IPR002818">
    <property type="entry name" value="DJ-1/PfpI"/>
</dbReference>
<dbReference type="SUPFAM" id="SSF52317">
    <property type="entry name" value="Class I glutamine amidotransferase-like"/>
    <property type="match status" value="1"/>
</dbReference>
<evidence type="ECO:0000259" key="1">
    <source>
        <dbReference type="Pfam" id="PF01965"/>
    </source>
</evidence>
<evidence type="ECO:0000313" key="3">
    <source>
        <dbReference type="Proteomes" id="UP001642464"/>
    </source>
</evidence>
<comment type="caution">
    <text evidence="2">The sequence shown here is derived from an EMBL/GenBank/DDBJ whole genome shotgun (WGS) entry which is preliminary data.</text>
</comment>
<evidence type="ECO:0000313" key="2">
    <source>
        <dbReference type="EMBL" id="CAK9027796.1"/>
    </source>
</evidence>
<reference evidence="2 3" key="1">
    <citation type="submission" date="2024-02" db="EMBL/GenBank/DDBJ databases">
        <authorList>
            <person name="Chen Y."/>
            <person name="Shah S."/>
            <person name="Dougan E. K."/>
            <person name="Thang M."/>
            <person name="Chan C."/>
        </authorList>
    </citation>
    <scope>NUCLEOTIDE SEQUENCE [LARGE SCALE GENOMIC DNA]</scope>
</reference>
<gene>
    <name evidence="2" type="ORF">SCF082_LOCUS18085</name>
</gene>
<accession>A0ABP0KLR1</accession>
<dbReference type="Pfam" id="PF01965">
    <property type="entry name" value="DJ-1_PfpI"/>
    <property type="match status" value="1"/>
</dbReference>
<dbReference type="InterPro" id="IPR029062">
    <property type="entry name" value="Class_I_gatase-like"/>
</dbReference>
<dbReference type="PANTHER" id="PTHR48094">
    <property type="entry name" value="PROTEIN/NUCLEIC ACID DEGLYCASE DJ-1-RELATED"/>
    <property type="match status" value="1"/>
</dbReference>
<dbReference type="NCBIfam" id="TIGR01383">
    <property type="entry name" value="not_thiJ"/>
    <property type="match status" value="1"/>
</dbReference>
<dbReference type="InterPro" id="IPR050325">
    <property type="entry name" value="Prot/Nucl_acid_deglycase"/>
</dbReference>
<dbReference type="Proteomes" id="UP001642464">
    <property type="component" value="Unassembled WGS sequence"/>
</dbReference>
<dbReference type="InterPro" id="IPR006287">
    <property type="entry name" value="DJ-1"/>
</dbReference>